<evidence type="ECO:0000256" key="4">
    <source>
        <dbReference type="ARBA" id="ARBA00023187"/>
    </source>
</evidence>
<keyword evidence="4" id="KW-0508">mRNA splicing</keyword>
<keyword evidence="1" id="KW-0507">mRNA processing</keyword>
<evidence type="ECO:0000256" key="2">
    <source>
        <dbReference type="ARBA" id="ARBA00022737"/>
    </source>
</evidence>
<dbReference type="AlphaFoldDB" id="A0ABD3UQY6"/>
<dbReference type="SMART" id="SM01141">
    <property type="entry name" value="DRY_EERY"/>
    <property type="match status" value="1"/>
</dbReference>
<keyword evidence="3" id="KW-0694">RNA-binding</keyword>
<evidence type="ECO:0000313" key="8">
    <source>
        <dbReference type="Proteomes" id="UP001634393"/>
    </source>
</evidence>
<dbReference type="PANTHER" id="PTHR13161">
    <property type="entry name" value="SPLICING FACTOR SUPPRESSOR OF WHITE APRICOT"/>
    <property type="match status" value="1"/>
</dbReference>
<proteinExistence type="predicted"/>
<feature type="region of interest" description="Disordered" evidence="5">
    <location>
        <begin position="45"/>
        <end position="66"/>
    </location>
</feature>
<evidence type="ECO:0000313" key="7">
    <source>
        <dbReference type="EMBL" id="KAL3851191.1"/>
    </source>
</evidence>
<reference evidence="7 8" key="1">
    <citation type="submission" date="2024-12" db="EMBL/GenBank/DDBJ databases">
        <title>The unique morphological basis and parallel evolutionary history of personate flowers in Penstemon.</title>
        <authorList>
            <person name="Depatie T.H."/>
            <person name="Wessinger C.A."/>
        </authorList>
    </citation>
    <scope>NUCLEOTIDE SEQUENCE [LARGE SCALE GENOMIC DNA]</scope>
    <source>
        <strain evidence="7">WTNN_2</strain>
        <tissue evidence="7">Leaf</tissue>
    </source>
</reference>
<dbReference type="GO" id="GO:0008380">
    <property type="term" value="P:RNA splicing"/>
    <property type="evidence" value="ECO:0007669"/>
    <property type="project" value="UniProtKB-KW"/>
</dbReference>
<evidence type="ECO:0000256" key="1">
    <source>
        <dbReference type="ARBA" id="ARBA00022664"/>
    </source>
</evidence>
<dbReference type="PANTHER" id="PTHR13161:SF15">
    <property type="entry name" value="SPLICING FACTOR, SUPPRESSOR OF WHITE-APRICOT HOMOLOG"/>
    <property type="match status" value="1"/>
</dbReference>
<dbReference type="InterPro" id="IPR019147">
    <property type="entry name" value="SWAP_N_domain"/>
</dbReference>
<dbReference type="GO" id="GO:0006397">
    <property type="term" value="P:mRNA processing"/>
    <property type="evidence" value="ECO:0007669"/>
    <property type="project" value="UniProtKB-KW"/>
</dbReference>
<protein>
    <recommendedName>
        <fullName evidence="6">Suppressor of white apricot N-terminal domain-containing protein</fullName>
    </recommendedName>
</protein>
<sequence length="145" mass="16119">MTLEVVGRHALLFDDDSAAAFINSVDALVEWHSLQIDRYDVRHLLSAPPPPRRRSRHSETILSDDPSIQAALDHERYLDLPLQSDQPEIQEDEKPSDNDGYRAVAFSYGNTDDLKNTAAGLESLGFLPPFPIPGHLLQSLVSLCS</sequence>
<name>A0ABD3UQY6_9LAMI</name>
<organism evidence="7 8">
    <name type="scientific">Penstemon smallii</name>
    <dbReference type="NCBI Taxonomy" id="265156"/>
    <lineage>
        <taxon>Eukaryota</taxon>
        <taxon>Viridiplantae</taxon>
        <taxon>Streptophyta</taxon>
        <taxon>Embryophyta</taxon>
        <taxon>Tracheophyta</taxon>
        <taxon>Spermatophyta</taxon>
        <taxon>Magnoliopsida</taxon>
        <taxon>eudicotyledons</taxon>
        <taxon>Gunneridae</taxon>
        <taxon>Pentapetalae</taxon>
        <taxon>asterids</taxon>
        <taxon>lamiids</taxon>
        <taxon>Lamiales</taxon>
        <taxon>Plantaginaceae</taxon>
        <taxon>Cheloneae</taxon>
        <taxon>Penstemon</taxon>
    </lineage>
</organism>
<evidence type="ECO:0000256" key="5">
    <source>
        <dbReference type="SAM" id="MobiDB-lite"/>
    </source>
</evidence>
<keyword evidence="8" id="KW-1185">Reference proteome</keyword>
<gene>
    <name evidence="7" type="ORF">ACJIZ3_013073</name>
</gene>
<dbReference type="GO" id="GO:0003723">
    <property type="term" value="F:RNA binding"/>
    <property type="evidence" value="ECO:0007669"/>
    <property type="project" value="UniProtKB-KW"/>
</dbReference>
<evidence type="ECO:0000256" key="3">
    <source>
        <dbReference type="ARBA" id="ARBA00022884"/>
    </source>
</evidence>
<accession>A0ABD3UQY6</accession>
<keyword evidence="2" id="KW-0677">Repeat</keyword>
<feature type="domain" description="Suppressor of white apricot N-terminal" evidence="6">
    <location>
        <begin position="1"/>
        <end position="112"/>
    </location>
</feature>
<dbReference type="Pfam" id="PF09750">
    <property type="entry name" value="DRY_EERY"/>
    <property type="match status" value="1"/>
</dbReference>
<dbReference type="Proteomes" id="UP001634393">
    <property type="component" value="Unassembled WGS sequence"/>
</dbReference>
<comment type="caution">
    <text evidence="7">The sequence shown here is derived from an EMBL/GenBank/DDBJ whole genome shotgun (WGS) entry which is preliminary data.</text>
</comment>
<dbReference type="EMBL" id="JBJXBP010000001">
    <property type="protein sequence ID" value="KAL3851191.1"/>
    <property type="molecule type" value="Genomic_DNA"/>
</dbReference>
<feature type="region of interest" description="Disordered" evidence="5">
    <location>
        <begin position="81"/>
        <end position="101"/>
    </location>
</feature>
<dbReference type="InterPro" id="IPR040397">
    <property type="entry name" value="SWAP"/>
</dbReference>
<evidence type="ECO:0000259" key="6">
    <source>
        <dbReference type="SMART" id="SM01141"/>
    </source>
</evidence>